<keyword evidence="4" id="KW-1185">Reference proteome</keyword>
<dbReference type="EMBL" id="BPQB01000058">
    <property type="protein sequence ID" value="GJE96352.1"/>
    <property type="molecule type" value="Genomic_DNA"/>
</dbReference>
<name>A0A9P3GIU4_9APHY</name>
<feature type="domain" description="DUF6533" evidence="2">
    <location>
        <begin position="19"/>
        <end position="63"/>
    </location>
</feature>
<keyword evidence="1" id="KW-0472">Membrane</keyword>
<feature type="transmembrane region" description="Helical" evidence="1">
    <location>
        <begin position="48"/>
        <end position="71"/>
    </location>
</feature>
<feature type="transmembrane region" description="Helical" evidence="1">
    <location>
        <begin position="83"/>
        <end position="107"/>
    </location>
</feature>
<protein>
    <recommendedName>
        <fullName evidence="2">DUF6533 domain-containing protein</fullName>
    </recommendedName>
</protein>
<keyword evidence="1" id="KW-1133">Transmembrane helix</keyword>
<evidence type="ECO:0000313" key="4">
    <source>
        <dbReference type="Proteomes" id="UP000703269"/>
    </source>
</evidence>
<gene>
    <name evidence="3" type="ORF">PsYK624_125470</name>
</gene>
<keyword evidence="1" id="KW-0812">Transmembrane</keyword>
<comment type="caution">
    <text evidence="3">The sequence shown here is derived from an EMBL/GenBank/DDBJ whole genome shotgun (WGS) entry which is preliminary data.</text>
</comment>
<evidence type="ECO:0000313" key="3">
    <source>
        <dbReference type="EMBL" id="GJE96352.1"/>
    </source>
</evidence>
<feature type="transmembrane region" description="Helical" evidence="1">
    <location>
        <begin position="18"/>
        <end position="36"/>
    </location>
</feature>
<dbReference type="Pfam" id="PF20151">
    <property type="entry name" value="DUF6533"/>
    <property type="match status" value="1"/>
</dbReference>
<reference evidence="3 4" key="1">
    <citation type="submission" date="2021-08" db="EMBL/GenBank/DDBJ databases">
        <title>Draft Genome Sequence of Phanerochaete sordida strain YK-624.</title>
        <authorList>
            <person name="Mori T."/>
            <person name="Dohra H."/>
            <person name="Suzuki T."/>
            <person name="Kawagishi H."/>
            <person name="Hirai H."/>
        </authorList>
    </citation>
    <scope>NUCLEOTIDE SEQUENCE [LARGE SCALE GENOMIC DNA]</scope>
    <source>
        <strain evidence="3 4">YK-624</strain>
    </source>
</reference>
<organism evidence="3 4">
    <name type="scientific">Phanerochaete sordida</name>
    <dbReference type="NCBI Taxonomy" id="48140"/>
    <lineage>
        <taxon>Eukaryota</taxon>
        <taxon>Fungi</taxon>
        <taxon>Dikarya</taxon>
        <taxon>Basidiomycota</taxon>
        <taxon>Agaricomycotina</taxon>
        <taxon>Agaricomycetes</taxon>
        <taxon>Polyporales</taxon>
        <taxon>Phanerochaetaceae</taxon>
        <taxon>Phanerochaete</taxon>
    </lineage>
</organism>
<sequence>MATPPAELQDIRDAVTDYYIACSLFALMVYEYITTFDQEVAVVWGRKFSATSVLLLGSRWLMVVFAYLVFYPGPANCRDEFTALGAIFITVLIVVPLFSALRVYAIWKASSWSYVFFFSTLLLGLAPVGANVFGWVRTEISYVDVPVLQSQCVYSINVSQTHRQDAVHHPRLGNHLRPVSPGAYLGQDVRPFQRDAAAQHRLLRLLHSY</sequence>
<feature type="transmembrane region" description="Helical" evidence="1">
    <location>
        <begin position="114"/>
        <end position="136"/>
    </location>
</feature>
<evidence type="ECO:0000256" key="1">
    <source>
        <dbReference type="SAM" id="Phobius"/>
    </source>
</evidence>
<evidence type="ECO:0000259" key="2">
    <source>
        <dbReference type="Pfam" id="PF20151"/>
    </source>
</evidence>
<dbReference type="Proteomes" id="UP000703269">
    <property type="component" value="Unassembled WGS sequence"/>
</dbReference>
<proteinExistence type="predicted"/>
<dbReference type="InterPro" id="IPR045340">
    <property type="entry name" value="DUF6533"/>
</dbReference>
<dbReference type="AlphaFoldDB" id="A0A9P3GIU4"/>
<accession>A0A9P3GIU4</accession>
<dbReference type="OrthoDB" id="2745134at2759"/>